<keyword evidence="1 2" id="KW-0129">CBS domain</keyword>
<evidence type="ECO:0000256" key="1">
    <source>
        <dbReference type="ARBA" id="ARBA00023122"/>
    </source>
</evidence>
<evidence type="ECO:0000256" key="2">
    <source>
        <dbReference type="PROSITE-ProRule" id="PRU00703"/>
    </source>
</evidence>
<dbReference type="AlphaFoldDB" id="A4RXS4"/>
<dbReference type="PANTHER" id="PTHR43080:SF29">
    <property type="entry name" value="OS02G0818000 PROTEIN"/>
    <property type="match status" value="1"/>
</dbReference>
<feature type="compositionally biased region" description="Acidic residues" evidence="3">
    <location>
        <begin position="179"/>
        <end position="192"/>
    </location>
</feature>
<feature type="domain" description="CBS" evidence="4">
    <location>
        <begin position="81"/>
        <end position="139"/>
    </location>
</feature>
<dbReference type="Proteomes" id="UP000001568">
    <property type="component" value="Chromosome 5"/>
</dbReference>
<dbReference type="SUPFAM" id="SSF54631">
    <property type="entry name" value="CBS-domain pair"/>
    <property type="match status" value="1"/>
</dbReference>
<dbReference type="OrthoDB" id="418595at2759"/>
<dbReference type="GeneID" id="5002119"/>
<dbReference type="InterPro" id="IPR051257">
    <property type="entry name" value="Diverse_CBS-Domain"/>
</dbReference>
<organism evidence="5 6">
    <name type="scientific">Ostreococcus lucimarinus (strain CCE9901)</name>
    <dbReference type="NCBI Taxonomy" id="436017"/>
    <lineage>
        <taxon>Eukaryota</taxon>
        <taxon>Viridiplantae</taxon>
        <taxon>Chlorophyta</taxon>
        <taxon>Mamiellophyceae</taxon>
        <taxon>Mamiellales</taxon>
        <taxon>Bathycoccaceae</taxon>
        <taxon>Ostreococcus</taxon>
    </lineage>
</organism>
<dbReference type="PANTHER" id="PTHR43080">
    <property type="entry name" value="CBS DOMAIN-CONTAINING PROTEIN CBSX3, MITOCHONDRIAL"/>
    <property type="match status" value="1"/>
</dbReference>
<feature type="region of interest" description="Disordered" evidence="3">
    <location>
        <begin position="142"/>
        <end position="199"/>
    </location>
</feature>
<dbReference type="KEGG" id="olu:OSTLU_31796"/>
<dbReference type="RefSeq" id="XP_001417806.1">
    <property type="nucleotide sequence ID" value="XM_001417769.1"/>
</dbReference>
<feature type="domain" description="CBS" evidence="4">
    <location>
        <begin position="20"/>
        <end position="77"/>
    </location>
</feature>
<dbReference type="EMBL" id="CP000585">
    <property type="protein sequence ID" value="ABO96099.1"/>
    <property type="molecule type" value="Genomic_DNA"/>
</dbReference>
<dbReference type="Gene3D" id="3.10.580.10">
    <property type="entry name" value="CBS-domain"/>
    <property type="match status" value="2"/>
</dbReference>
<sequence length="199" mass="21917">MDRVQISDPDPFSAKASDYMSTPAAFVTPELELGDPIVKKLLRSYSGVPVLDKSRHVIGVLSHKDISAVEVLEKSKVKDVMSKPAHVVTSGANLAQVWAEMLQWKVWRLPVVDPVSKQLVGVLCRSDILTPILNTAEDIRTHGEEVEREEHMGMLKDEKDEEDALADDEGSAEFFSADADADVVDDADDDNGEPYSRTP</sequence>
<evidence type="ECO:0000259" key="4">
    <source>
        <dbReference type="PROSITE" id="PS51371"/>
    </source>
</evidence>
<feature type="compositionally biased region" description="Acidic residues" evidence="3">
    <location>
        <begin position="159"/>
        <end position="171"/>
    </location>
</feature>
<dbReference type="HOGENOM" id="CLU_093286_0_0_1"/>
<proteinExistence type="predicted"/>
<gene>
    <name evidence="5" type="ORF">OSTLU_31796</name>
</gene>
<reference evidence="5 6" key="1">
    <citation type="journal article" date="2007" name="Proc. Natl. Acad. Sci. U.S.A.">
        <title>The tiny eukaryote Ostreococcus provides genomic insights into the paradox of plankton speciation.</title>
        <authorList>
            <person name="Palenik B."/>
            <person name="Grimwood J."/>
            <person name="Aerts A."/>
            <person name="Rouze P."/>
            <person name="Salamov A."/>
            <person name="Putnam N."/>
            <person name="Dupont C."/>
            <person name="Jorgensen R."/>
            <person name="Derelle E."/>
            <person name="Rombauts S."/>
            <person name="Zhou K."/>
            <person name="Otillar R."/>
            <person name="Merchant S.S."/>
            <person name="Podell S."/>
            <person name="Gaasterland T."/>
            <person name="Napoli C."/>
            <person name="Gendler K."/>
            <person name="Manuell A."/>
            <person name="Tai V."/>
            <person name="Vallon O."/>
            <person name="Piganeau G."/>
            <person name="Jancek S."/>
            <person name="Heijde M."/>
            <person name="Jabbari K."/>
            <person name="Bowler C."/>
            <person name="Lohr M."/>
            <person name="Robbens S."/>
            <person name="Werner G."/>
            <person name="Dubchak I."/>
            <person name="Pazour G.J."/>
            <person name="Ren Q."/>
            <person name="Paulsen I."/>
            <person name="Delwiche C."/>
            <person name="Schmutz J."/>
            <person name="Rokhsar D."/>
            <person name="Van de Peer Y."/>
            <person name="Moreau H."/>
            <person name="Grigoriev I.V."/>
        </authorList>
    </citation>
    <scope>NUCLEOTIDE SEQUENCE [LARGE SCALE GENOMIC DNA]</scope>
    <source>
        <strain evidence="5 6">CCE9901</strain>
    </source>
</reference>
<dbReference type="Pfam" id="PF00571">
    <property type="entry name" value="CBS"/>
    <property type="match status" value="2"/>
</dbReference>
<dbReference type="STRING" id="436017.A4RXS4"/>
<keyword evidence="6" id="KW-1185">Reference proteome</keyword>
<dbReference type="OMA" id="EDIRTHG"/>
<dbReference type="SMART" id="SM00116">
    <property type="entry name" value="CBS"/>
    <property type="match status" value="2"/>
</dbReference>
<evidence type="ECO:0000313" key="6">
    <source>
        <dbReference type="Proteomes" id="UP000001568"/>
    </source>
</evidence>
<dbReference type="InterPro" id="IPR046342">
    <property type="entry name" value="CBS_dom_sf"/>
</dbReference>
<dbReference type="PROSITE" id="PS51371">
    <property type="entry name" value="CBS"/>
    <property type="match status" value="2"/>
</dbReference>
<evidence type="ECO:0000313" key="5">
    <source>
        <dbReference type="EMBL" id="ABO96099.1"/>
    </source>
</evidence>
<feature type="compositionally biased region" description="Basic and acidic residues" evidence="3">
    <location>
        <begin position="142"/>
        <end position="158"/>
    </location>
</feature>
<accession>A4RXS4</accession>
<dbReference type="InterPro" id="IPR000644">
    <property type="entry name" value="CBS_dom"/>
</dbReference>
<name>A4RXS4_OSTLU</name>
<protein>
    <recommendedName>
        <fullName evidence="4">CBS domain-containing protein</fullName>
    </recommendedName>
</protein>
<dbReference type="Gramene" id="ABO96099">
    <property type="protein sequence ID" value="ABO96099"/>
    <property type="gene ID" value="OSTLU_31796"/>
</dbReference>
<evidence type="ECO:0000256" key="3">
    <source>
        <dbReference type="SAM" id="MobiDB-lite"/>
    </source>
</evidence>